<sequence>MSKPDLDFLFFNDRSKILMRQELRRLIKPLDEIFDRKTQQQSRSFLDRDLI</sequence>
<evidence type="ECO:0000313" key="1">
    <source>
        <dbReference type="EMBL" id="QHT03392.1"/>
    </source>
</evidence>
<name>A0A6C0CGV1_9ZZZZ</name>
<organism evidence="1">
    <name type="scientific">viral metagenome</name>
    <dbReference type="NCBI Taxonomy" id="1070528"/>
    <lineage>
        <taxon>unclassified sequences</taxon>
        <taxon>metagenomes</taxon>
        <taxon>organismal metagenomes</taxon>
    </lineage>
</organism>
<dbReference type="EMBL" id="MN739411">
    <property type="protein sequence ID" value="QHT03392.1"/>
    <property type="molecule type" value="Genomic_DNA"/>
</dbReference>
<proteinExistence type="predicted"/>
<reference evidence="1" key="1">
    <citation type="journal article" date="2020" name="Nature">
        <title>Giant virus diversity and host interactions through global metagenomics.</title>
        <authorList>
            <person name="Schulz F."/>
            <person name="Roux S."/>
            <person name="Paez-Espino D."/>
            <person name="Jungbluth S."/>
            <person name="Walsh D.A."/>
            <person name="Denef V.J."/>
            <person name="McMahon K.D."/>
            <person name="Konstantinidis K.T."/>
            <person name="Eloe-Fadrosh E.A."/>
            <person name="Kyrpides N.C."/>
            <person name="Woyke T."/>
        </authorList>
    </citation>
    <scope>NUCLEOTIDE SEQUENCE</scope>
    <source>
        <strain evidence="1">GVMAG-M-3300021079-18</strain>
    </source>
</reference>
<protein>
    <submittedName>
        <fullName evidence="1">Uncharacterized protein</fullName>
    </submittedName>
</protein>
<accession>A0A6C0CGV1</accession>
<dbReference type="AlphaFoldDB" id="A0A6C0CGV1"/>